<evidence type="ECO:0000313" key="1">
    <source>
        <dbReference type="EMBL" id="QND79041.1"/>
    </source>
</evidence>
<dbReference type="EMBL" id="CP060028">
    <property type="protein sequence ID" value="QND79041.1"/>
    <property type="molecule type" value="Genomic_DNA"/>
</dbReference>
<reference evidence="2 4" key="1">
    <citation type="submission" date="2020-08" db="EMBL/GenBank/DDBJ databases">
        <title>Streptomycin Non-resistant strain, P. mexicana.</title>
        <authorList>
            <person name="Ganesh-Kumar S."/>
            <person name="Zhe T."/>
            <person name="Yu Z."/>
            <person name="Min Y."/>
        </authorList>
    </citation>
    <scope>NUCLEOTIDE SEQUENCE [LARGE SCALE GENOMIC DNA]</scope>
    <source>
        <strain evidence="2 4">GTZY2</strain>
    </source>
</reference>
<keyword evidence="3" id="KW-1185">Reference proteome</keyword>
<evidence type="ECO:0000313" key="4">
    <source>
        <dbReference type="Proteomes" id="UP000515838"/>
    </source>
</evidence>
<evidence type="ECO:0000313" key="3">
    <source>
        <dbReference type="Proteomes" id="UP000515506"/>
    </source>
</evidence>
<gene>
    <name evidence="1" type="ORF">H4W19_11735</name>
    <name evidence="2" type="ORF">IAE60_02065</name>
</gene>
<reference evidence="1 3" key="2">
    <citation type="submission" date="2020-08" db="EMBL/GenBank/DDBJ databases">
        <title>Streptomycin resistant and MDR strain, P. mexicana.</title>
        <authorList>
            <person name="Ganesh-kumar S."/>
            <person name="Zhe T."/>
            <person name="Yu Z."/>
            <person name="Min Y."/>
        </authorList>
    </citation>
    <scope>NUCLEOTIDE SEQUENCE [LARGE SCALE GENOMIC DNA]</scope>
    <source>
        <strain evidence="1 3">GTZY</strain>
    </source>
</reference>
<organism evidence="2 4">
    <name type="scientific">Pseudoxanthomonas mexicana</name>
    <dbReference type="NCBI Taxonomy" id="128785"/>
    <lineage>
        <taxon>Bacteria</taxon>
        <taxon>Pseudomonadati</taxon>
        <taxon>Pseudomonadota</taxon>
        <taxon>Gammaproteobacteria</taxon>
        <taxon>Lysobacterales</taxon>
        <taxon>Lysobacteraceae</taxon>
        <taxon>Pseudoxanthomonas</taxon>
    </lineage>
</organism>
<dbReference type="OrthoDB" id="5986419at2"/>
<proteinExistence type="predicted"/>
<name>A0A7G9TDS2_PSEMX</name>
<dbReference type="RefSeq" id="WP_162108305.1">
    <property type="nucleotide sequence ID" value="NZ_CP060028.1"/>
</dbReference>
<evidence type="ECO:0000313" key="2">
    <source>
        <dbReference type="EMBL" id="QNN78247.1"/>
    </source>
</evidence>
<accession>A0A7G9TDS2</accession>
<dbReference type="EMBL" id="CP060731">
    <property type="protein sequence ID" value="QNN78247.1"/>
    <property type="molecule type" value="Genomic_DNA"/>
</dbReference>
<dbReference type="Proteomes" id="UP000515838">
    <property type="component" value="Chromosome"/>
</dbReference>
<sequence>MPRLLFTIAANDKGWQLYEGQYGRNWFDNLGDARESAKLLAATLHQHHGIPTAVVVEMPSNESVLLARHG</sequence>
<dbReference type="Proteomes" id="UP000515506">
    <property type="component" value="Chromosome"/>
</dbReference>
<evidence type="ECO:0008006" key="5">
    <source>
        <dbReference type="Google" id="ProtNLM"/>
    </source>
</evidence>
<dbReference type="GeneID" id="81469732"/>
<dbReference type="AlphaFoldDB" id="A0A7G9TDS2"/>
<protein>
    <recommendedName>
        <fullName evidence="5">DUF2188 domain-containing protein</fullName>
    </recommendedName>
</protein>